<dbReference type="Proteomes" id="UP000001940">
    <property type="component" value="Chromosome II"/>
</dbReference>
<evidence type="ECO:0000313" key="1">
    <source>
        <dbReference type="EMBL" id="CCD64707.1"/>
    </source>
</evidence>
<dbReference type="AlphaFoldDB" id="Q95ZM7"/>
<sequence length="129" mass="15219">MPIAYQMGLQNRWFAGPTPVSIITQLLNTFMSAVNAQDFNRLSQIVSLNREVLSLSGMRHLYDIFAGNTWKYRSHMHPNPNKITATVIFTDPSTKINNLYWFLFENREGWKIVDLKLMYANYIDFQRFY</sequence>
<evidence type="ECO:0000313" key="2">
    <source>
        <dbReference type="Proteomes" id="UP000001940"/>
    </source>
</evidence>
<dbReference type="KEGG" id="cel:CELE_C16C8.19"/>
<gene>
    <name evidence="1 3" type="ORF">C16C8.19</name>
    <name evidence="1" type="ORF">CELE_C16C8.19</name>
</gene>
<name>Q95ZM7_CAEEL</name>
<dbReference type="EMBL" id="BX284602">
    <property type="protein sequence ID" value="CCD64707.1"/>
    <property type="molecule type" value="Genomic_DNA"/>
</dbReference>
<dbReference type="CTD" id="173691"/>
<dbReference type="UCSC" id="C16C8.19">
    <property type="organism name" value="c. elegans"/>
</dbReference>
<dbReference type="HOGENOM" id="CLU_1950722_0_0_1"/>
<dbReference type="SMR" id="Q95ZM7"/>
<dbReference type="Bgee" id="WBGene00015856">
    <property type="expression patterns" value="Expressed in material anatomical entity and 2 other cell types or tissues"/>
</dbReference>
<dbReference type="PaxDb" id="6239-C16C8.19"/>
<accession>Q95ZM7</accession>
<proteinExistence type="predicted"/>
<dbReference type="STRING" id="6239.C16C8.19.1"/>
<dbReference type="GeneID" id="173691"/>
<dbReference type="WormBase" id="C16C8.19">
    <property type="protein sequence ID" value="CE28205"/>
    <property type="gene ID" value="WBGene00015856"/>
</dbReference>
<dbReference type="OrthoDB" id="5859421at2759"/>
<keyword evidence="2" id="KW-1185">Reference proteome</keyword>
<dbReference type="InParanoid" id="Q95ZM7"/>
<protein>
    <submittedName>
        <fullName evidence="1">Nuclear transport factor 2 family protein</fullName>
    </submittedName>
</protein>
<reference evidence="1 2" key="1">
    <citation type="journal article" date="1998" name="Science">
        <title>Genome sequence of the nematode C. elegans: a platform for investigating biology.</title>
        <authorList>
            <consortium name="The C. elegans sequencing consortium"/>
            <person name="Sulson J.E."/>
            <person name="Waterston R."/>
        </authorList>
    </citation>
    <scope>NUCLEOTIDE SEQUENCE [LARGE SCALE GENOMIC DNA]</scope>
    <source>
        <strain evidence="1 2">Bristol N2</strain>
    </source>
</reference>
<evidence type="ECO:0000313" key="3">
    <source>
        <dbReference type="WormBase" id="C16C8.19"/>
    </source>
</evidence>
<dbReference type="RefSeq" id="NP_494550.1">
    <property type="nucleotide sequence ID" value="NM_062149.5"/>
</dbReference>
<dbReference type="AGR" id="WB:WBGene00015856"/>
<organism evidence="1 2">
    <name type="scientific">Caenorhabditis elegans</name>
    <dbReference type="NCBI Taxonomy" id="6239"/>
    <lineage>
        <taxon>Eukaryota</taxon>
        <taxon>Metazoa</taxon>
        <taxon>Ecdysozoa</taxon>
        <taxon>Nematoda</taxon>
        <taxon>Chromadorea</taxon>
        <taxon>Rhabditida</taxon>
        <taxon>Rhabditina</taxon>
        <taxon>Rhabditomorpha</taxon>
        <taxon>Rhabditoidea</taxon>
        <taxon>Rhabditidae</taxon>
        <taxon>Peloderinae</taxon>
        <taxon>Caenorhabditis</taxon>
    </lineage>
</organism>